<evidence type="ECO:0000313" key="4">
    <source>
        <dbReference type="EMBL" id="CAK9114270.1"/>
    </source>
</evidence>
<feature type="domain" description="ACB" evidence="3">
    <location>
        <begin position="24"/>
        <end position="112"/>
    </location>
</feature>
<evidence type="ECO:0000256" key="2">
    <source>
        <dbReference type="ARBA" id="ARBA00023121"/>
    </source>
</evidence>
<protein>
    <recommendedName>
        <fullName evidence="3">ACB domain-containing protein</fullName>
    </recommendedName>
</protein>
<dbReference type="PANTHER" id="PTHR23310:SF62">
    <property type="entry name" value="ACYL-COA BINDING PROTEIN 1, ISOFORM A"/>
    <property type="match status" value="1"/>
</dbReference>
<evidence type="ECO:0000256" key="1">
    <source>
        <dbReference type="ARBA" id="ARBA00005567"/>
    </source>
</evidence>
<dbReference type="Pfam" id="PF00887">
    <property type="entry name" value="ACBP"/>
    <property type="match status" value="1"/>
</dbReference>
<dbReference type="EMBL" id="CAXAMN010027977">
    <property type="protein sequence ID" value="CAK9114270.1"/>
    <property type="molecule type" value="Genomic_DNA"/>
</dbReference>
<accession>A0ABP0SPY9</accession>
<dbReference type="PROSITE" id="PS51228">
    <property type="entry name" value="ACB_2"/>
    <property type="match status" value="1"/>
</dbReference>
<keyword evidence="2" id="KW-0446">Lipid-binding</keyword>
<evidence type="ECO:0000313" key="5">
    <source>
        <dbReference type="Proteomes" id="UP001642484"/>
    </source>
</evidence>
<comment type="similarity">
    <text evidence="1">Belongs to the ACBP family.</text>
</comment>
<reference evidence="4 5" key="1">
    <citation type="submission" date="2024-02" db="EMBL/GenBank/DDBJ databases">
        <authorList>
            <person name="Chen Y."/>
            <person name="Shah S."/>
            <person name="Dougan E. K."/>
            <person name="Thang M."/>
            <person name="Chan C."/>
        </authorList>
    </citation>
    <scope>NUCLEOTIDE SEQUENCE [LARGE SCALE GENOMIC DNA]</scope>
</reference>
<name>A0ABP0SPY9_9DINO</name>
<dbReference type="InterPro" id="IPR014352">
    <property type="entry name" value="FERM/acyl-CoA-bd_prot_sf"/>
</dbReference>
<proteinExistence type="inferred from homology"/>
<organism evidence="4 5">
    <name type="scientific">Durusdinium trenchii</name>
    <dbReference type="NCBI Taxonomy" id="1381693"/>
    <lineage>
        <taxon>Eukaryota</taxon>
        <taxon>Sar</taxon>
        <taxon>Alveolata</taxon>
        <taxon>Dinophyceae</taxon>
        <taxon>Suessiales</taxon>
        <taxon>Symbiodiniaceae</taxon>
        <taxon>Durusdinium</taxon>
    </lineage>
</organism>
<dbReference type="Gene3D" id="1.20.80.10">
    <property type="match status" value="1"/>
</dbReference>
<dbReference type="SUPFAM" id="SSF47027">
    <property type="entry name" value="Acyl-CoA binding protein"/>
    <property type="match status" value="1"/>
</dbReference>
<keyword evidence="5" id="KW-1185">Reference proteome</keyword>
<dbReference type="InterPro" id="IPR035984">
    <property type="entry name" value="Acyl-CoA-binding_sf"/>
</dbReference>
<dbReference type="PANTHER" id="PTHR23310">
    <property type="entry name" value="ACYL-COA-BINDING PROTEIN, ACBP"/>
    <property type="match status" value="1"/>
</dbReference>
<dbReference type="Proteomes" id="UP001642484">
    <property type="component" value="Unassembled WGS sequence"/>
</dbReference>
<dbReference type="InterPro" id="IPR000582">
    <property type="entry name" value="Acyl-CoA-binding_protein"/>
</dbReference>
<comment type="caution">
    <text evidence="4">The sequence shown here is derived from an EMBL/GenBank/DDBJ whole genome shotgun (WGS) entry which is preliminary data.</text>
</comment>
<feature type="non-terminal residue" evidence="4">
    <location>
        <position position="1"/>
    </location>
</feature>
<gene>
    <name evidence="4" type="ORF">CCMP2556_LOCUS52846</name>
</gene>
<sequence length="115" mass="12840">ALLLHIAELTDCWLKCHCAEMSDLEAKFEAAANLIAKGTPTKGSASTDDKLKLYGLYKQAKEGDNTTGEPWSVQWETKAKWEAWEKCKGKSKETAMTEYIAEVEAQKEKFGIEPP</sequence>
<dbReference type="PRINTS" id="PR00689">
    <property type="entry name" value="ACOABINDINGP"/>
</dbReference>
<evidence type="ECO:0000259" key="3">
    <source>
        <dbReference type="PROSITE" id="PS51228"/>
    </source>
</evidence>